<dbReference type="EMBL" id="MRCE01000026">
    <property type="protein sequence ID" value="OKH33809.1"/>
    <property type="molecule type" value="Genomic_DNA"/>
</dbReference>
<dbReference type="RefSeq" id="WP_073595668.1">
    <property type="nucleotide sequence ID" value="NZ_MRCE01000026.1"/>
</dbReference>
<reference evidence="1 2" key="1">
    <citation type="submission" date="2016-11" db="EMBL/GenBank/DDBJ databases">
        <title>Draft Genome Sequences of Nine Cyanobacterial Strains from Diverse Habitats.</title>
        <authorList>
            <person name="Zhu T."/>
            <person name="Hou S."/>
            <person name="Lu X."/>
            <person name="Hess W.R."/>
        </authorList>
    </citation>
    <scope>NUCLEOTIDE SEQUENCE [LARGE SCALE GENOMIC DNA]</scope>
    <source>
        <strain evidence="1 2">IAM M-71</strain>
    </source>
</reference>
<comment type="caution">
    <text evidence="1">The sequence shown here is derived from an EMBL/GenBank/DDBJ whole genome shotgun (WGS) entry which is preliminary data.</text>
</comment>
<protein>
    <submittedName>
        <fullName evidence="1">Uncharacterized protein</fullName>
    </submittedName>
</protein>
<proteinExistence type="predicted"/>
<name>A0A1U7IB85_9CYAN</name>
<sequence length="300" mass="34634">MITPTELVQELKSVSDEKIIKEICAEVMDHIYEKISEPDKRKNKLDGFKNRIRKDFPSTPEQEFDYQYFTKSGKGSVPRWQHLALKYLTLSEPDWDELGDENRQQWKAEQANIKTESQSEIESESNMTITLNLDSQTQSILNEAVKNSGLTTTDYILKAIEVYAKTVNRKSKRQDEDLSTVSTEELLNDGFYSTHPNRAEELVKRAIRAIKKYNGEVATESKQRWIITQSLLVELTKSRTQSVVDAMSKFQSDIDNYNYSREEFLNKEDGTLNKYVNRKKGVDAREEINLALLVPSGIDE</sequence>
<dbReference type="Proteomes" id="UP000185860">
    <property type="component" value="Unassembled WGS sequence"/>
</dbReference>
<dbReference type="OrthoDB" id="481255at2"/>
<dbReference type="AlphaFoldDB" id="A0A1U7IB85"/>
<evidence type="ECO:0000313" key="2">
    <source>
        <dbReference type="Proteomes" id="UP000185860"/>
    </source>
</evidence>
<evidence type="ECO:0000313" key="1">
    <source>
        <dbReference type="EMBL" id="OKH33809.1"/>
    </source>
</evidence>
<organism evidence="1 2">
    <name type="scientific">[Phormidium ambiguum] IAM M-71</name>
    <dbReference type="NCBI Taxonomy" id="454136"/>
    <lineage>
        <taxon>Bacteria</taxon>
        <taxon>Bacillati</taxon>
        <taxon>Cyanobacteriota</taxon>
        <taxon>Cyanophyceae</taxon>
        <taxon>Oscillatoriophycideae</taxon>
        <taxon>Aerosakkonematales</taxon>
        <taxon>Aerosakkonemataceae</taxon>
        <taxon>Floridanema</taxon>
    </lineage>
</organism>
<accession>A0A1U7IB85</accession>
<gene>
    <name evidence="1" type="ORF">NIES2119_22125</name>
</gene>